<reference evidence="5 6" key="1">
    <citation type="submission" date="2018-11" db="EMBL/GenBank/DDBJ databases">
        <title>Sequencing the genomes of 1000 actinobacteria strains.</title>
        <authorList>
            <person name="Klenk H.-P."/>
        </authorList>
    </citation>
    <scope>NUCLEOTIDE SEQUENCE [LARGE SCALE GENOMIC DNA]</scope>
    <source>
        <strain evidence="5 6">DSM 11294</strain>
    </source>
</reference>
<keyword evidence="4" id="KW-1133">Transmembrane helix</keyword>
<keyword evidence="4" id="KW-0472">Membrane</keyword>
<dbReference type="PANTHER" id="PTHR30023:SF0">
    <property type="entry name" value="PENICILLIN-SENSITIVE CARBOXYPEPTIDASE A"/>
    <property type="match status" value="1"/>
</dbReference>
<evidence type="ECO:0000313" key="5">
    <source>
        <dbReference type="EMBL" id="ROR72468.1"/>
    </source>
</evidence>
<sequence>MSEPQREDAALPEPATTSSPPPATARRRRVRRARFVAVTAVLALVAGYGTLDAHDLVPGFVTLEPEPPAAQPFPGLRPPADPVAPDIATVVDAQVDQAPIPEPAVFEALLADFEDDWRRTGGFSALFVDALSGEEVAAYNPGIARTPASSLKVVTAAAALATFEAGRTLRTETVLSGSTVTLVGGGDAMLAEGAGNPDSVSGRAGLADLAEQTATALQERDISEVALSVDDTLFTGPTHHPDWHPLDYEFVMGVQPLAVNSGRTSNGHREDPAAHAAGVFAEALREHDIAVSGPTRASAPPEAEVLASVESAPIGAVVRHMLRDSDNSVAEVLLRLVAIEREHTPDFEGGATAAAEAVAGLGVDTGSLTMADGSGMSPESEAPPLLLVGLLELSGEQPQLAGLVSALPVAHLHGTLSGRFPEAGAGAIRAKTGTLIRTVSLTGLVTTADGRPLFFSVILGDLEPGTAGQGRLALDDFLAGVAACGCSGNDDATDES</sequence>
<dbReference type="GO" id="GO:0006508">
    <property type="term" value="P:proteolysis"/>
    <property type="evidence" value="ECO:0007669"/>
    <property type="project" value="InterPro"/>
</dbReference>
<dbReference type="Gene3D" id="3.40.710.10">
    <property type="entry name" value="DD-peptidase/beta-lactamase superfamily"/>
    <property type="match status" value="2"/>
</dbReference>
<dbReference type="SUPFAM" id="SSF56601">
    <property type="entry name" value="beta-lactamase/transpeptidase-like"/>
    <property type="match status" value="1"/>
</dbReference>
<keyword evidence="2" id="KW-0378">Hydrolase</keyword>
<dbReference type="Pfam" id="PF02113">
    <property type="entry name" value="Peptidase_S13"/>
    <property type="match status" value="2"/>
</dbReference>
<gene>
    <name evidence="5" type="ORF">EDD31_0819</name>
</gene>
<keyword evidence="5" id="KW-0645">Protease</keyword>
<evidence type="ECO:0000256" key="1">
    <source>
        <dbReference type="ARBA" id="ARBA00006096"/>
    </source>
</evidence>
<evidence type="ECO:0000313" key="6">
    <source>
        <dbReference type="Proteomes" id="UP000280668"/>
    </source>
</evidence>
<evidence type="ECO:0000256" key="4">
    <source>
        <dbReference type="SAM" id="Phobius"/>
    </source>
</evidence>
<dbReference type="InterPro" id="IPR012338">
    <property type="entry name" value="Beta-lactam/transpept-like"/>
</dbReference>
<evidence type="ECO:0000256" key="3">
    <source>
        <dbReference type="SAM" id="MobiDB-lite"/>
    </source>
</evidence>
<feature type="region of interest" description="Disordered" evidence="3">
    <location>
        <begin position="1"/>
        <end position="28"/>
    </location>
</feature>
<dbReference type="GO" id="GO:0000270">
    <property type="term" value="P:peptidoglycan metabolic process"/>
    <property type="evidence" value="ECO:0007669"/>
    <property type="project" value="TreeGrafter"/>
</dbReference>
<dbReference type="PANTHER" id="PTHR30023">
    <property type="entry name" value="D-ALANYL-D-ALANINE CARBOXYPEPTIDASE"/>
    <property type="match status" value="1"/>
</dbReference>
<comment type="caution">
    <text evidence="5">The sequence shown here is derived from an EMBL/GenBank/DDBJ whole genome shotgun (WGS) entry which is preliminary data.</text>
</comment>
<evidence type="ECO:0000256" key="2">
    <source>
        <dbReference type="ARBA" id="ARBA00022801"/>
    </source>
</evidence>
<dbReference type="RefSeq" id="WP_123303021.1">
    <property type="nucleotide sequence ID" value="NZ_RKHK01000001.1"/>
</dbReference>
<protein>
    <submittedName>
        <fullName evidence="5">D-alanyl-D-alanine carboxypeptidase/D-alanyl-D-alanine-endopeptidase (Penicillin-binding protein 4)</fullName>
    </submittedName>
</protein>
<dbReference type="InterPro" id="IPR000667">
    <property type="entry name" value="Peptidase_S13"/>
</dbReference>
<name>A0A3N2BB69_9MICO</name>
<accession>A0A3N2BB69</accession>
<keyword evidence="6" id="KW-1185">Reference proteome</keyword>
<dbReference type="GO" id="GO:0004185">
    <property type="term" value="F:serine-type carboxypeptidase activity"/>
    <property type="evidence" value="ECO:0007669"/>
    <property type="project" value="InterPro"/>
</dbReference>
<dbReference type="OrthoDB" id="56883at2"/>
<dbReference type="EMBL" id="RKHK01000001">
    <property type="protein sequence ID" value="ROR72468.1"/>
    <property type="molecule type" value="Genomic_DNA"/>
</dbReference>
<keyword evidence="4" id="KW-0812">Transmembrane</keyword>
<dbReference type="PRINTS" id="PR00922">
    <property type="entry name" value="DADACBPTASE3"/>
</dbReference>
<dbReference type="NCBIfam" id="TIGR00666">
    <property type="entry name" value="PBP4"/>
    <property type="match status" value="1"/>
</dbReference>
<proteinExistence type="inferred from homology"/>
<keyword evidence="5" id="KW-0121">Carboxypeptidase</keyword>
<feature type="transmembrane region" description="Helical" evidence="4">
    <location>
        <begin position="33"/>
        <end position="51"/>
    </location>
</feature>
<dbReference type="Proteomes" id="UP000280668">
    <property type="component" value="Unassembled WGS sequence"/>
</dbReference>
<organism evidence="5 6">
    <name type="scientific">Bogoriella caseilytica</name>
    <dbReference type="NCBI Taxonomy" id="56055"/>
    <lineage>
        <taxon>Bacteria</taxon>
        <taxon>Bacillati</taxon>
        <taxon>Actinomycetota</taxon>
        <taxon>Actinomycetes</taxon>
        <taxon>Micrococcales</taxon>
        <taxon>Bogoriellaceae</taxon>
        <taxon>Bogoriella</taxon>
    </lineage>
</organism>
<dbReference type="AlphaFoldDB" id="A0A3N2BB69"/>
<comment type="similarity">
    <text evidence="1">Belongs to the peptidase S13 family.</text>
</comment>